<dbReference type="InterPro" id="IPR007461">
    <property type="entry name" value="Ysc84_actin-binding"/>
</dbReference>
<dbReference type="Pfam" id="PF04366">
    <property type="entry name" value="Ysc84"/>
    <property type="match status" value="1"/>
</dbReference>
<feature type="signal peptide" evidence="1">
    <location>
        <begin position="1"/>
        <end position="21"/>
    </location>
</feature>
<comment type="caution">
    <text evidence="3">The sequence shown here is derived from an EMBL/GenBank/DDBJ whole genome shotgun (WGS) entry which is preliminary data.</text>
</comment>
<keyword evidence="4" id="KW-1185">Reference proteome</keyword>
<protein>
    <submittedName>
        <fullName evidence="3">Twin-arginine translocation pathway signal</fullName>
    </submittedName>
</protein>
<dbReference type="eggNOG" id="COG2930">
    <property type="taxonomic scope" value="Bacteria"/>
</dbReference>
<keyword evidence="1" id="KW-0732">Signal</keyword>
<feature type="chain" id="PRO_5001968980" evidence="1">
    <location>
        <begin position="22"/>
        <end position="186"/>
    </location>
</feature>
<feature type="domain" description="Ysc84 actin-binding" evidence="2">
    <location>
        <begin position="99"/>
        <end position="181"/>
    </location>
</feature>
<gene>
    <name evidence="3" type="ORF">ATO9_16610</name>
</gene>
<sequence>MKNLNRRAVTLAALAAIGLTAACGNGVGNTNASTIDARVDATLNYLYTNYPEARDVSAKSVATLVMPVITEAGFGIGGSYGRGALRIEGTTVDYYSATAANIGLQIGAQQYAHVLFFMTQDSLARFRRNDGWAAGADIEYAFSDVGENLRTDTNNASSPVVAYLFAQAGARIGATLEGIKYTRIIP</sequence>
<proteinExistence type="predicted"/>
<dbReference type="RefSeq" id="WP_043751651.1">
    <property type="nucleotide sequence ID" value="NZ_AQQX01000008.1"/>
</dbReference>
<dbReference type="EMBL" id="AQQX01000008">
    <property type="protein sequence ID" value="KGM47690.1"/>
    <property type="molecule type" value="Genomic_DNA"/>
</dbReference>
<evidence type="ECO:0000256" key="1">
    <source>
        <dbReference type="SAM" id="SignalP"/>
    </source>
</evidence>
<dbReference type="STRING" id="1461694.ATO9_16610"/>
<accession>A0A0A0EBQ0</accession>
<organism evidence="3 4">
    <name type="scientific">Pseudooceanicola atlanticus</name>
    <dbReference type="NCBI Taxonomy" id="1461694"/>
    <lineage>
        <taxon>Bacteria</taxon>
        <taxon>Pseudomonadati</taxon>
        <taxon>Pseudomonadota</taxon>
        <taxon>Alphaproteobacteria</taxon>
        <taxon>Rhodobacterales</taxon>
        <taxon>Paracoccaceae</taxon>
        <taxon>Pseudooceanicola</taxon>
    </lineage>
</organism>
<evidence type="ECO:0000313" key="3">
    <source>
        <dbReference type="EMBL" id="KGM47690.1"/>
    </source>
</evidence>
<evidence type="ECO:0000313" key="4">
    <source>
        <dbReference type="Proteomes" id="UP000030004"/>
    </source>
</evidence>
<reference evidence="3 4" key="1">
    <citation type="journal article" date="2015" name="Antonie Van Leeuwenhoek">
        <title>Pseudooceanicola atlanticus gen. nov. sp. nov., isolated from surface seawater of the Atlantic Ocean and reclassification of Oceanicola batsensis, Oceanicola marinus, Oceanicola nitratireducens, Oceanicola nanhaiensis, Oceanicola antarcticus and Oceanicola flagellatus, as Pseudooceanicola batsensis comb. nov., Pseudooceanicola marinus comb. nov., Pseudooceanicola nitratireducens comb. nov., Pseudooceanicola nanhaiensis comb. nov., Pseudooceanicola antarcticus comb. nov., and Pseudooceanicola flagellatus comb. nov.</title>
        <authorList>
            <person name="Lai Q."/>
            <person name="Li G."/>
            <person name="Liu X."/>
            <person name="Du Y."/>
            <person name="Sun F."/>
            <person name="Shao Z."/>
        </authorList>
    </citation>
    <scope>NUCLEOTIDE SEQUENCE [LARGE SCALE GENOMIC DNA]</scope>
    <source>
        <strain evidence="3 4">22II-s11g</strain>
    </source>
</reference>
<dbReference type="OrthoDB" id="7847492at2"/>
<name>A0A0A0EBQ0_9RHOB</name>
<dbReference type="AlphaFoldDB" id="A0A0A0EBQ0"/>
<evidence type="ECO:0000259" key="2">
    <source>
        <dbReference type="Pfam" id="PF04366"/>
    </source>
</evidence>
<dbReference type="Proteomes" id="UP000030004">
    <property type="component" value="Unassembled WGS sequence"/>
</dbReference>
<dbReference type="PROSITE" id="PS51257">
    <property type="entry name" value="PROKAR_LIPOPROTEIN"/>
    <property type="match status" value="1"/>
</dbReference>